<protein>
    <submittedName>
        <fullName evidence="3">VanZ family protein</fullName>
    </submittedName>
</protein>
<keyword evidence="1" id="KW-0472">Membrane</keyword>
<reference evidence="3 4" key="1">
    <citation type="submission" date="2023-07" db="EMBL/GenBank/DDBJ databases">
        <title>Genomic Encyclopedia of Type Strains, Phase IV (KMG-IV): sequencing the most valuable type-strain genomes for metagenomic binning, comparative biology and taxonomic classification.</title>
        <authorList>
            <person name="Goeker M."/>
        </authorList>
    </citation>
    <scope>NUCLEOTIDE SEQUENCE [LARGE SCALE GENOMIC DNA]</scope>
    <source>
        <strain evidence="3 4">DSM 9768</strain>
    </source>
</reference>
<gene>
    <name evidence="3" type="ORF">J2S74_004081</name>
</gene>
<dbReference type="PIRSF" id="PIRSF019083">
    <property type="entry name" value="UCP019083_VanZ"/>
    <property type="match status" value="1"/>
</dbReference>
<keyword evidence="1" id="KW-0812">Transmembrane</keyword>
<feature type="transmembrane region" description="Helical" evidence="1">
    <location>
        <begin position="112"/>
        <end position="130"/>
    </location>
</feature>
<dbReference type="NCBIfam" id="NF037970">
    <property type="entry name" value="vanZ_1"/>
    <property type="match status" value="1"/>
</dbReference>
<dbReference type="InterPro" id="IPR006976">
    <property type="entry name" value="VanZ-like"/>
</dbReference>
<organism evidence="3 4">
    <name type="scientific">Evansella vedderi</name>
    <dbReference type="NCBI Taxonomy" id="38282"/>
    <lineage>
        <taxon>Bacteria</taxon>
        <taxon>Bacillati</taxon>
        <taxon>Bacillota</taxon>
        <taxon>Bacilli</taxon>
        <taxon>Bacillales</taxon>
        <taxon>Bacillaceae</taxon>
        <taxon>Evansella</taxon>
    </lineage>
</organism>
<proteinExistence type="predicted"/>
<evidence type="ECO:0000313" key="4">
    <source>
        <dbReference type="Proteomes" id="UP001230005"/>
    </source>
</evidence>
<dbReference type="InterPro" id="IPR016747">
    <property type="entry name" value="Phosphotransbutyrylase"/>
</dbReference>
<evidence type="ECO:0000259" key="2">
    <source>
        <dbReference type="Pfam" id="PF04892"/>
    </source>
</evidence>
<accession>A0ABU0A0L2</accession>
<feature type="transmembrane region" description="Helical" evidence="1">
    <location>
        <begin position="142"/>
        <end position="159"/>
    </location>
</feature>
<dbReference type="Pfam" id="PF04892">
    <property type="entry name" value="VanZ"/>
    <property type="match status" value="1"/>
</dbReference>
<dbReference type="RefSeq" id="WP_307329142.1">
    <property type="nucleotide sequence ID" value="NZ_JAUSUG010000018.1"/>
</dbReference>
<keyword evidence="4" id="KW-1185">Reference proteome</keyword>
<comment type="caution">
    <text evidence="3">The sequence shown here is derived from an EMBL/GenBank/DDBJ whole genome shotgun (WGS) entry which is preliminary data.</text>
</comment>
<sequence>MFTKEKRRLLIHYILPFAAWVGLIHYSSSQSYEDQNVQPILQGLPLDWVESLFWWVSFQYGDSVVSLQTRSPEAFIEFFIRKGAHLFVFAVLGILAYRLLNQFLKKRAHCAIYAWLFVTIYAGIDEFRQMLHPNRSGMVEDVILDSIGGVIGISLWVFWKSRRT</sequence>
<feature type="domain" description="VanZ-like" evidence="2">
    <location>
        <begin position="15"/>
        <end position="159"/>
    </location>
</feature>
<name>A0ABU0A0L2_9BACI</name>
<evidence type="ECO:0000313" key="3">
    <source>
        <dbReference type="EMBL" id="MDQ0256659.1"/>
    </source>
</evidence>
<feature type="transmembrane region" description="Helical" evidence="1">
    <location>
        <begin position="83"/>
        <end position="100"/>
    </location>
</feature>
<dbReference type="EMBL" id="JAUSUG010000018">
    <property type="protein sequence ID" value="MDQ0256659.1"/>
    <property type="molecule type" value="Genomic_DNA"/>
</dbReference>
<feature type="transmembrane region" description="Helical" evidence="1">
    <location>
        <begin position="9"/>
        <end position="27"/>
    </location>
</feature>
<dbReference type="Proteomes" id="UP001230005">
    <property type="component" value="Unassembled WGS sequence"/>
</dbReference>
<keyword evidence="1" id="KW-1133">Transmembrane helix</keyword>
<evidence type="ECO:0000256" key="1">
    <source>
        <dbReference type="SAM" id="Phobius"/>
    </source>
</evidence>